<accession>A0AAI9HWS2</accession>
<evidence type="ECO:0000313" key="1">
    <source>
        <dbReference type="EMBL" id="EMP9431300.1"/>
    </source>
</evidence>
<name>A0AAI9HWS2_PROST</name>
<dbReference type="AlphaFoldDB" id="A0AAI9HWS2"/>
<proteinExistence type="predicted"/>
<comment type="caution">
    <text evidence="1">The sequence shown here is derived from an EMBL/GenBank/DDBJ whole genome shotgun (WGS) entry which is preliminary data.</text>
</comment>
<reference evidence="1" key="1">
    <citation type="submission" date="2024-02" db="EMBL/GenBank/DDBJ databases">
        <authorList>
            <consortium name="Clinical and Environmental Microbiology Branch: Whole genome sequencing antimicrobial resistance pathogens in the healthcare setting"/>
        </authorList>
    </citation>
    <scope>NUCLEOTIDE SEQUENCE</scope>
    <source>
        <strain evidence="1">2020GO-00142</strain>
    </source>
</reference>
<dbReference type="EMBL" id="AAZDVE040000001">
    <property type="protein sequence ID" value="EMP9431300.1"/>
    <property type="molecule type" value="Genomic_DNA"/>
</dbReference>
<sequence>MSTAITKINIDTRYQEINTINSTLPDSETNYTTKVLAYSHDAMLRLNTVISSLVIDVNLLLPMFQQTQRNSILGDAVLASINMICDKANHLEIETKNSFSAIAIDDEINHQSIYKAQIQKSIGGFENNLNNLVLQKASLMSVYTDKVKDVNHFLPFLDEVTERINKEISRLNDFLEKLNELLSLILKIKELITMIITVIKTLMEIIKRFDVYRVKGSSSDGLVNLVNELKDYLDGFLNT</sequence>
<organism evidence="1">
    <name type="scientific">Providencia stuartii</name>
    <dbReference type="NCBI Taxonomy" id="588"/>
    <lineage>
        <taxon>Bacteria</taxon>
        <taxon>Pseudomonadati</taxon>
        <taxon>Pseudomonadota</taxon>
        <taxon>Gammaproteobacteria</taxon>
        <taxon>Enterobacterales</taxon>
        <taxon>Morganellaceae</taxon>
        <taxon>Providencia</taxon>
    </lineage>
</organism>
<dbReference type="RefSeq" id="WP_154621774.1">
    <property type="nucleotide sequence ID" value="NZ_JALLDV010000128.1"/>
</dbReference>
<protein>
    <submittedName>
        <fullName evidence="1">Uncharacterized protein</fullName>
    </submittedName>
</protein>
<gene>
    <name evidence="1" type="ORF">JRA39_000292</name>
</gene>